<feature type="region of interest" description="Disordered" evidence="1">
    <location>
        <begin position="185"/>
        <end position="204"/>
    </location>
</feature>
<feature type="compositionally biased region" description="Pro residues" evidence="1">
    <location>
        <begin position="225"/>
        <end position="241"/>
    </location>
</feature>
<gene>
    <name evidence="3" type="ORF">MGAL_10B003289</name>
</gene>
<accession>A0A8B6CBC4</accession>
<feature type="chain" id="PRO_5032542590" evidence="2">
    <location>
        <begin position="24"/>
        <end position="256"/>
    </location>
</feature>
<dbReference type="EMBL" id="UYJE01001520">
    <property type="protein sequence ID" value="VDI02805.1"/>
    <property type="molecule type" value="Genomic_DNA"/>
</dbReference>
<comment type="caution">
    <text evidence="3">The sequence shown here is derived from an EMBL/GenBank/DDBJ whole genome shotgun (WGS) entry which is preliminary data.</text>
</comment>
<keyword evidence="2" id="KW-0732">Signal</keyword>
<keyword evidence="4" id="KW-1185">Reference proteome</keyword>
<protein>
    <submittedName>
        <fullName evidence="3">Uncharacterized protein</fullName>
    </submittedName>
</protein>
<feature type="signal peptide" evidence="2">
    <location>
        <begin position="1"/>
        <end position="23"/>
    </location>
</feature>
<reference evidence="3" key="1">
    <citation type="submission" date="2018-11" db="EMBL/GenBank/DDBJ databases">
        <authorList>
            <person name="Alioto T."/>
            <person name="Alioto T."/>
        </authorList>
    </citation>
    <scope>NUCLEOTIDE SEQUENCE</scope>
</reference>
<evidence type="ECO:0000256" key="1">
    <source>
        <dbReference type="SAM" id="MobiDB-lite"/>
    </source>
</evidence>
<feature type="region of interest" description="Disordered" evidence="1">
    <location>
        <begin position="211"/>
        <end position="256"/>
    </location>
</feature>
<proteinExistence type="predicted"/>
<evidence type="ECO:0000313" key="4">
    <source>
        <dbReference type="Proteomes" id="UP000596742"/>
    </source>
</evidence>
<dbReference type="OrthoDB" id="6084018at2759"/>
<sequence>MYNSYSRLCAAAIFSVFTSPVLSNTVDLLFNSYNCDEVPRTVSLDKTYTLSWYGKTSPHLCTFNFTGGGNGESYINMQLCFESEEYTLPSYDVELIVSEETQKWVGWNVGDYIQNTALEILPFLIAAVVIFCCFRNEKLRNGFFTRIRKLLKIGSSSSSQQSTDTLREGSRRLSITENRLNYESTDITHMQDNDSTSSSEFSLTFPSEQGEFATGKCVPSAPYELVPPGPPSNGPQAPPPSYDDVVGKSQMKSGLG</sequence>
<evidence type="ECO:0000313" key="3">
    <source>
        <dbReference type="EMBL" id="VDI02805.1"/>
    </source>
</evidence>
<organism evidence="3 4">
    <name type="scientific">Mytilus galloprovincialis</name>
    <name type="common">Mediterranean mussel</name>
    <dbReference type="NCBI Taxonomy" id="29158"/>
    <lineage>
        <taxon>Eukaryota</taxon>
        <taxon>Metazoa</taxon>
        <taxon>Spiralia</taxon>
        <taxon>Lophotrochozoa</taxon>
        <taxon>Mollusca</taxon>
        <taxon>Bivalvia</taxon>
        <taxon>Autobranchia</taxon>
        <taxon>Pteriomorphia</taxon>
        <taxon>Mytilida</taxon>
        <taxon>Mytiloidea</taxon>
        <taxon>Mytilidae</taxon>
        <taxon>Mytilinae</taxon>
        <taxon>Mytilus</taxon>
    </lineage>
</organism>
<dbReference type="AlphaFoldDB" id="A0A8B6CBC4"/>
<name>A0A8B6CBC4_MYTGA</name>
<dbReference type="Proteomes" id="UP000596742">
    <property type="component" value="Unassembled WGS sequence"/>
</dbReference>
<evidence type="ECO:0000256" key="2">
    <source>
        <dbReference type="SAM" id="SignalP"/>
    </source>
</evidence>